<dbReference type="InterPro" id="IPR005516">
    <property type="entry name" value="Remorin_C"/>
</dbReference>
<comment type="caution">
    <text evidence="5">The sequence shown here is derived from an EMBL/GenBank/DDBJ whole genome shotgun (WGS) entry which is preliminary data.</text>
</comment>
<feature type="domain" description="Remorin C-terminal" evidence="4">
    <location>
        <begin position="358"/>
        <end position="454"/>
    </location>
</feature>
<sequence length="474" mass="53065">MDLASSKYIQASSLFPYNGVMKEPALQTSTSIYGNSKGNPFEEAFPDPLCKLNLKETSEFVKSFPMAATESRGGFLSAQRRREGANSVTITQRRVAEAPSTPGRPVFSFSGGSLARKSIPSKWDNAEKWLMNSSGHDSPAHTIKPPESSKMTKQMTFFAEKSRVVEQEVPKLVSSIQGCVSLNHHNSARGHFDAVSASSDVLLKDKFTDEVGPVFPNLRYLEPSKEGFLFRNSACETMKDAGTDVFHEVKHRDFGTEMTPLGSSTTSRCHTPFKSPSPARHNTPDNRSGPLVSENSNISNTTIDIAQLQEFHLAKLQLRTQYDSVASNWSSREEEEEEISKSLRHFEIGTAIRKSISDSRAAAWEEEEKTKCCLRYQREEAKIQAWVNLQSAKAEAQSRKLEMKVQKMRSNFEEKLMKRMAIVHRKAEEWRATALQQHAEQIQRAADQAQRMNRPSSQISGHGLCGCFPCNNSC</sequence>
<reference evidence="5 6" key="1">
    <citation type="journal article" date="2021" name="Commun. Biol.">
        <title>The genome of Shorea leprosula (Dipterocarpaceae) highlights the ecological relevance of drought in aseasonal tropical rainforests.</title>
        <authorList>
            <person name="Ng K.K.S."/>
            <person name="Kobayashi M.J."/>
            <person name="Fawcett J.A."/>
            <person name="Hatakeyama M."/>
            <person name="Paape T."/>
            <person name="Ng C.H."/>
            <person name="Ang C.C."/>
            <person name="Tnah L.H."/>
            <person name="Lee C.T."/>
            <person name="Nishiyama T."/>
            <person name="Sese J."/>
            <person name="O'Brien M.J."/>
            <person name="Copetti D."/>
            <person name="Mohd Noor M.I."/>
            <person name="Ong R.C."/>
            <person name="Putra M."/>
            <person name="Sireger I.Z."/>
            <person name="Indrioko S."/>
            <person name="Kosugi Y."/>
            <person name="Izuno A."/>
            <person name="Isagi Y."/>
            <person name="Lee S.L."/>
            <person name="Shimizu K.K."/>
        </authorList>
    </citation>
    <scope>NUCLEOTIDE SEQUENCE [LARGE SCALE GENOMIC DNA]</scope>
    <source>
        <strain evidence="5">214</strain>
    </source>
</reference>
<comment type="similarity">
    <text evidence="1">Belongs to the remorin family.</text>
</comment>
<evidence type="ECO:0000256" key="2">
    <source>
        <dbReference type="SAM" id="Coils"/>
    </source>
</evidence>
<feature type="coiled-coil region" evidence="2">
    <location>
        <begin position="391"/>
        <end position="452"/>
    </location>
</feature>
<keyword evidence="6" id="KW-1185">Reference proteome</keyword>
<accession>A0AAV5J525</accession>
<organism evidence="5 6">
    <name type="scientific">Rubroshorea leprosula</name>
    <dbReference type="NCBI Taxonomy" id="152421"/>
    <lineage>
        <taxon>Eukaryota</taxon>
        <taxon>Viridiplantae</taxon>
        <taxon>Streptophyta</taxon>
        <taxon>Embryophyta</taxon>
        <taxon>Tracheophyta</taxon>
        <taxon>Spermatophyta</taxon>
        <taxon>Magnoliopsida</taxon>
        <taxon>eudicotyledons</taxon>
        <taxon>Gunneridae</taxon>
        <taxon>Pentapetalae</taxon>
        <taxon>rosids</taxon>
        <taxon>malvids</taxon>
        <taxon>Malvales</taxon>
        <taxon>Dipterocarpaceae</taxon>
        <taxon>Rubroshorea</taxon>
    </lineage>
</organism>
<name>A0AAV5J525_9ROSI</name>
<evidence type="ECO:0000313" key="5">
    <source>
        <dbReference type="EMBL" id="GKV09699.1"/>
    </source>
</evidence>
<proteinExistence type="inferred from homology"/>
<keyword evidence="2" id="KW-0175">Coiled coil</keyword>
<dbReference type="PANTHER" id="PTHR31471">
    <property type="entry name" value="OS02G0116800 PROTEIN"/>
    <property type="match status" value="1"/>
</dbReference>
<protein>
    <recommendedName>
        <fullName evidence="4">Remorin C-terminal domain-containing protein</fullName>
    </recommendedName>
</protein>
<dbReference type="EMBL" id="BPVZ01000031">
    <property type="protein sequence ID" value="GKV09699.1"/>
    <property type="molecule type" value="Genomic_DNA"/>
</dbReference>
<evidence type="ECO:0000256" key="1">
    <source>
        <dbReference type="ARBA" id="ARBA00005711"/>
    </source>
</evidence>
<gene>
    <name evidence="5" type="ORF">SLEP1_g21159</name>
</gene>
<dbReference type="Pfam" id="PF03763">
    <property type="entry name" value="Remorin_C"/>
    <property type="match status" value="1"/>
</dbReference>
<evidence type="ECO:0000313" key="6">
    <source>
        <dbReference type="Proteomes" id="UP001054252"/>
    </source>
</evidence>
<dbReference type="Proteomes" id="UP001054252">
    <property type="component" value="Unassembled WGS sequence"/>
</dbReference>
<dbReference type="PANTHER" id="PTHR31471:SF3">
    <property type="entry name" value="OS11G0616300 PROTEIN"/>
    <property type="match status" value="1"/>
</dbReference>
<evidence type="ECO:0000256" key="3">
    <source>
        <dbReference type="SAM" id="MobiDB-lite"/>
    </source>
</evidence>
<feature type="region of interest" description="Disordered" evidence="3">
    <location>
        <begin position="257"/>
        <end position="296"/>
    </location>
</feature>
<dbReference type="AlphaFoldDB" id="A0AAV5J525"/>
<evidence type="ECO:0000259" key="4">
    <source>
        <dbReference type="Pfam" id="PF03763"/>
    </source>
</evidence>